<comment type="similarity">
    <text evidence="2">Belongs to the methyl-accepting chemotaxis (MCP) protein family.</text>
</comment>
<evidence type="ECO:0000256" key="2">
    <source>
        <dbReference type="ARBA" id="ARBA00029447"/>
    </source>
</evidence>
<feature type="domain" description="Methyl-accepting transducer" evidence="7">
    <location>
        <begin position="881"/>
        <end position="1117"/>
    </location>
</feature>
<comment type="caution">
    <text evidence="9">The sequence shown here is derived from an EMBL/GenBank/DDBJ whole genome shotgun (WGS) entry which is preliminary data.</text>
</comment>
<name>A0ABV0K090_9CYAN</name>
<keyword evidence="5" id="KW-0472">Membrane</keyword>
<dbReference type="RefSeq" id="WP_199325599.1">
    <property type="nucleotide sequence ID" value="NZ_JAMPKX010000002.1"/>
</dbReference>
<dbReference type="InterPro" id="IPR004090">
    <property type="entry name" value="Chemotax_Me-accpt_rcpt"/>
</dbReference>
<dbReference type="Proteomes" id="UP001482513">
    <property type="component" value="Unassembled WGS sequence"/>
</dbReference>
<reference evidence="9 10" key="1">
    <citation type="submission" date="2022-04" db="EMBL/GenBank/DDBJ databases">
        <title>Positive selection, recombination, and allopatry shape intraspecific diversity of widespread and dominant cyanobacteria.</title>
        <authorList>
            <person name="Wei J."/>
            <person name="Shu W."/>
            <person name="Hu C."/>
        </authorList>
    </citation>
    <scope>NUCLEOTIDE SEQUENCE [LARGE SCALE GENOMIC DNA]</scope>
    <source>
        <strain evidence="9 10">DQ-A4</strain>
    </source>
</reference>
<evidence type="ECO:0000313" key="10">
    <source>
        <dbReference type="Proteomes" id="UP001482513"/>
    </source>
</evidence>
<dbReference type="PROSITE" id="PS50046">
    <property type="entry name" value="PHYTOCHROME_2"/>
    <property type="match status" value="2"/>
</dbReference>
<keyword evidence="1 3" id="KW-0807">Transducer</keyword>
<gene>
    <name evidence="9" type="ORF">NC992_04805</name>
</gene>
<evidence type="ECO:0000256" key="4">
    <source>
        <dbReference type="SAM" id="MobiDB-lite"/>
    </source>
</evidence>
<evidence type="ECO:0000256" key="5">
    <source>
        <dbReference type="SAM" id="Phobius"/>
    </source>
</evidence>
<dbReference type="PROSITE" id="PS50111">
    <property type="entry name" value="CHEMOTAXIS_TRANSDUC_2"/>
    <property type="match status" value="1"/>
</dbReference>
<dbReference type="InterPro" id="IPR003660">
    <property type="entry name" value="HAMP_dom"/>
</dbReference>
<protein>
    <submittedName>
        <fullName evidence="9">Methyl-accepting chemotaxis protein</fullName>
    </submittedName>
</protein>
<proteinExistence type="inferred from homology"/>
<dbReference type="PRINTS" id="PR00260">
    <property type="entry name" value="CHEMTRNSDUCR"/>
</dbReference>
<feature type="domain" description="Phytochrome chromophore attachment site" evidence="6">
    <location>
        <begin position="491"/>
        <end position="627"/>
    </location>
</feature>
<sequence length="1156" mass="126045">MTTDFRPYTPTDAAEDPEPMNGKANGLDPTGSHPKGLTYRGVVYGSDAKNGIKITQRSQFSWVQWFSNLSVRQKQMAGLFTSEAISVLGLVGVGSLLIISGGRSQLINQAKAELAVTDIEYNIKINQMELGFRGQSDNRAIVDATAAYARGEAVPSSAIASVQQILKNEIKARNIEYATLVGNDGRIIANANRDRRGQQFDPSGLVGTVLQNPRQIKTSAIVSWEELRNEAPPLPAGFTDQDALIRYTVTPVSDPASGQVVGALVSGDIVNGKDAIPKESIAPFSNGYSAIYQRGEEGFEIATGLYTGDRPEIDQAAANVPLDSLALVEQAAARPGEEVTRRDRINGTTYTLAARAVEDFSGEPVAVMVRGTSEAGLNAMIGNSLRLQMLIALAALAANVGIAALLGRSILRPLQNLQQATWKFGMGDRQARADVYATDEVGQVAHTFNQLAENITASEDVLRRQGQQEQLAAARARLLADLTDRIRQSLNEQTILSTAVEGLREVLEVDRVIVYRFQPNFQGGNITAEAIGRGWKRGLGQTLQNPFTDDVLEHYEAGRVTTVTNRKEAEVSREYGDMLERLEVMANMVAPLLVGDELIGLLCVHQCDRPRHWPPDEVELLQQVAVQIGYALSQAYLLRQQELTATRERQITEIVSLMRESLDQERIFRAAVTETRRALQTDRVSVYQFDDTWRGTFVAESVGQGWPAALEDKVYDPCFKEKYIEQYRQGRVQAVANLAEAGLTECHLRQLEQYNVKANLVAPILVNEELVALLIAHQCSGPRQWDDMEVNFFRQVATQLGFALEQSRLYIQTETLSEERRQKQEALQMQLLELLSEVEGASRGDLTVRADVTAGEIGTVADFFNSIVESLRQIVTKVKSSTEQVNASLGENEGAIQTLATEALRQADDVTQTLASVEAMTASIQQVARSAQQAAVVANSASTTAETSGQAMDLTVQNILTLREIIGETSKKVKRLGESSQQISKAVSLINQIAMQTNLLAINAGIEAARAGEEGQGFAVVAEEVGELAARSAEATKEIERIVETIQRETAEVVDAMDQSTTEVVAGTRLVENAKQSLGRILDVSQQIDTLVRSISDATVSQVEISESVTELMQAIAAESTRTSQSSLEISTSLRETVDVARSLQATVGTFKTGEE</sequence>
<dbReference type="Gene3D" id="6.10.340.10">
    <property type="match status" value="1"/>
</dbReference>
<dbReference type="CDD" id="cd11386">
    <property type="entry name" value="MCP_signal"/>
    <property type="match status" value="1"/>
</dbReference>
<feature type="domain" description="Phytochrome chromophore attachment site" evidence="6">
    <location>
        <begin position="663"/>
        <end position="799"/>
    </location>
</feature>
<dbReference type="InterPro" id="IPR029016">
    <property type="entry name" value="GAF-like_dom_sf"/>
</dbReference>
<feature type="domain" description="HAMP" evidence="8">
    <location>
        <begin position="825"/>
        <end position="876"/>
    </location>
</feature>
<dbReference type="PANTHER" id="PTHR32089:SF114">
    <property type="entry name" value="METHYL-ACCEPTING CHEMOTAXIS PROTEIN MCPB"/>
    <property type="match status" value="1"/>
</dbReference>
<dbReference type="Pfam" id="PF01590">
    <property type="entry name" value="GAF"/>
    <property type="match status" value="2"/>
</dbReference>
<keyword evidence="5" id="KW-0812">Transmembrane</keyword>
<dbReference type="CDD" id="cd06225">
    <property type="entry name" value="HAMP"/>
    <property type="match status" value="1"/>
</dbReference>
<keyword evidence="10" id="KW-1185">Reference proteome</keyword>
<dbReference type="EMBL" id="JAMPKX010000002">
    <property type="protein sequence ID" value="MEP0946181.1"/>
    <property type="molecule type" value="Genomic_DNA"/>
</dbReference>
<evidence type="ECO:0000256" key="1">
    <source>
        <dbReference type="ARBA" id="ARBA00023224"/>
    </source>
</evidence>
<accession>A0ABV0K090</accession>
<dbReference type="Pfam" id="PF00672">
    <property type="entry name" value="HAMP"/>
    <property type="match status" value="1"/>
</dbReference>
<dbReference type="SUPFAM" id="SSF58104">
    <property type="entry name" value="Methyl-accepting chemotaxis protein (MCP) signaling domain"/>
    <property type="match status" value="1"/>
</dbReference>
<dbReference type="PROSITE" id="PS50885">
    <property type="entry name" value="HAMP"/>
    <property type="match status" value="2"/>
</dbReference>
<evidence type="ECO:0000313" key="9">
    <source>
        <dbReference type="EMBL" id="MEP0946181.1"/>
    </source>
</evidence>
<feature type="domain" description="HAMP" evidence="8">
    <location>
        <begin position="408"/>
        <end position="460"/>
    </location>
</feature>
<evidence type="ECO:0000259" key="8">
    <source>
        <dbReference type="PROSITE" id="PS50885"/>
    </source>
</evidence>
<evidence type="ECO:0000259" key="7">
    <source>
        <dbReference type="PROSITE" id="PS50111"/>
    </source>
</evidence>
<keyword evidence="5" id="KW-1133">Transmembrane helix</keyword>
<dbReference type="SMART" id="SM00304">
    <property type="entry name" value="HAMP"/>
    <property type="match status" value="2"/>
</dbReference>
<feature type="region of interest" description="Disordered" evidence="4">
    <location>
        <begin position="1"/>
        <end position="34"/>
    </location>
</feature>
<dbReference type="Gene3D" id="3.30.450.40">
    <property type="match status" value="2"/>
</dbReference>
<dbReference type="InterPro" id="IPR016132">
    <property type="entry name" value="Phyto_chromo_attachment"/>
</dbReference>
<dbReference type="PANTHER" id="PTHR32089">
    <property type="entry name" value="METHYL-ACCEPTING CHEMOTAXIS PROTEIN MCPB"/>
    <property type="match status" value="1"/>
</dbReference>
<feature type="transmembrane region" description="Helical" evidence="5">
    <location>
        <begin position="76"/>
        <end position="99"/>
    </location>
</feature>
<dbReference type="SUPFAM" id="SSF55781">
    <property type="entry name" value="GAF domain-like"/>
    <property type="match status" value="2"/>
</dbReference>
<dbReference type="SMART" id="SM00283">
    <property type="entry name" value="MA"/>
    <property type="match status" value="1"/>
</dbReference>
<dbReference type="Pfam" id="PF00015">
    <property type="entry name" value="MCPsignal"/>
    <property type="match status" value="1"/>
</dbReference>
<dbReference type="Gene3D" id="1.10.287.950">
    <property type="entry name" value="Methyl-accepting chemotaxis protein"/>
    <property type="match status" value="1"/>
</dbReference>
<evidence type="ECO:0000259" key="6">
    <source>
        <dbReference type="PROSITE" id="PS50046"/>
    </source>
</evidence>
<dbReference type="SUPFAM" id="SSF158472">
    <property type="entry name" value="HAMP domain-like"/>
    <property type="match status" value="1"/>
</dbReference>
<evidence type="ECO:0000256" key="3">
    <source>
        <dbReference type="PROSITE-ProRule" id="PRU00284"/>
    </source>
</evidence>
<dbReference type="InterPro" id="IPR003018">
    <property type="entry name" value="GAF"/>
</dbReference>
<dbReference type="SMART" id="SM00065">
    <property type="entry name" value="GAF"/>
    <property type="match status" value="2"/>
</dbReference>
<organism evidence="9 10">
    <name type="scientific">Leptolyngbya subtilissima DQ-A4</name>
    <dbReference type="NCBI Taxonomy" id="2933933"/>
    <lineage>
        <taxon>Bacteria</taxon>
        <taxon>Bacillati</taxon>
        <taxon>Cyanobacteriota</taxon>
        <taxon>Cyanophyceae</taxon>
        <taxon>Leptolyngbyales</taxon>
        <taxon>Leptolyngbyaceae</taxon>
        <taxon>Leptolyngbya group</taxon>
        <taxon>Leptolyngbya</taxon>
    </lineage>
</organism>
<dbReference type="InterPro" id="IPR004089">
    <property type="entry name" value="MCPsignal_dom"/>
</dbReference>